<reference evidence="4" key="1">
    <citation type="submission" date="2016-10" db="EMBL/GenBank/DDBJ databases">
        <authorList>
            <person name="Varghese N."/>
            <person name="Submissions S."/>
        </authorList>
    </citation>
    <scope>NUCLEOTIDE SEQUENCE [LARGE SCALE GENOMIC DNA]</scope>
    <source>
        <strain evidence="4">DSM 19886</strain>
    </source>
</reference>
<dbReference type="Gene3D" id="3.40.50.360">
    <property type="match status" value="1"/>
</dbReference>
<dbReference type="InterPro" id="IPR029039">
    <property type="entry name" value="Flavoprotein-like_sf"/>
</dbReference>
<feature type="compositionally biased region" description="Polar residues" evidence="1">
    <location>
        <begin position="191"/>
        <end position="207"/>
    </location>
</feature>
<dbReference type="STRING" id="192904.SAMN04488514_107194"/>
<dbReference type="GO" id="GO:0016491">
    <property type="term" value="F:oxidoreductase activity"/>
    <property type="evidence" value="ECO:0007669"/>
    <property type="project" value="InterPro"/>
</dbReference>
<dbReference type="InterPro" id="IPR005025">
    <property type="entry name" value="FMN_Rdtase-like_dom"/>
</dbReference>
<protein>
    <submittedName>
        <fullName evidence="3">NAD(P)H-dependent FMN reductase</fullName>
    </submittedName>
</protein>
<name>A0A1G9SAN1_9FLAO</name>
<dbReference type="GO" id="GO:0005829">
    <property type="term" value="C:cytosol"/>
    <property type="evidence" value="ECO:0007669"/>
    <property type="project" value="TreeGrafter"/>
</dbReference>
<feature type="compositionally biased region" description="Basic and acidic residues" evidence="1">
    <location>
        <begin position="216"/>
        <end position="228"/>
    </location>
</feature>
<evidence type="ECO:0000313" key="3">
    <source>
        <dbReference type="EMBL" id="SDM32538.1"/>
    </source>
</evidence>
<dbReference type="AlphaFoldDB" id="A0A1G9SAN1"/>
<dbReference type="OrthoDB" id="5767802at2"/>
<feature type="region of interest" description="Disordered" evidence="1">
    <location>
        <begin position="182"/>
        <end position="228"/>
    </location>
</feature>
<dbReference type="PANTHER" id="PTHR30543">
    <property type="entry name" value="CHROMATE REDUCTASE"/>
    <property type="match status" value="1"/>
</dbReference>
<dbReference type="EMBL" id="FNGV01000007">
    <property type="protein sequence ID" value="SDM32538.1"/>
    <property type="molecule type" value="Genomic_DNA"/>
</dbReference>
<dbReference type="InterPro" id="IPR050712">
    <property type="entry name" value="NAD(P)H-dep_reductase"/>
</dbReference>
<keyword evidence="4" id="KW-1185">Reference proteome</keyword>
<dbReference type="PANTHER" id="PTHR30543:SF21">
    <property type="entry name" value="NAD(P)H-DEPENDENT FMN REDUCTASE LOT6"/>
    <property type="match status" value="1"/>
</dbReference>
<evidence type="ECO:0000256" key="1">
    <source>
        <dbReference type="SAM" id="MobiDB-lite"/>
    </source>
</evidence>
<gene>
    <name evidence="3" type="ORF">SAMN04488514_107194</name>
</gene>
<evidence type="ECO:0000313" key="4">
    <source>
        <dbReference type="Proteomes" id="UP000199440"/>
    </source>
</evidence>
<dbReference type="GO" id="GO:0010181">
    <property type="term" value="F:FMN binding"/>
    <property type="evidence" value="ECO:0007669"/>
    <property type="project" value="TreeGrafter"/>
</dbReference>
<organism evidence="3 4">
    <name type="scientific">Kriegella aquimaris</name>
    <dbReference type="NCBI Taxonomy" id="192904"/>
    <lineage>
        <taxon>Bacteria</taxon>
        <taxon>Pseudomonadati</taxon>
        <taxon>Bacteroidota</taxon>
        <taxon>Flavobacteriia</taxon>
        <taxon>Flavobacteriales</taxon>
        <taxon>Flavobacteriaceae</taxon>
        <taxon>Kriegella</taxon>
    </lineage>
</organism>
<sequence>MKRIIAFTGSNNPVSINEKLIKYIIKEFPKSGIEFTDIKKYTLPIYSQEIEQKGIPNQAKELFQLLTTAEGFILASPEHNGLPSAFLKNTIDWLSRIDQRFLGDKPILLLSTSPGATGGNTHLEILANLVQRWGGQLVGRFSLGSFQQNFNDDINSLNNSKDEESLKKLVIDLLSKQSVDKNENKDEVKDGSTSSSGYGKIKTTLNTPHAEYSTINEKEKEHRKEQLHGTLRREARTETLMNEIVSRYKNKGFL</sequence>
<dbReference type="RefSeq" id="WP_089891049.1">
    <property type="nucleotide sequence ID" value="NZ_FNGV01000007.1"/>
</dbReference>
<feature type="domain" description="NADPH-dependent FMN reductase-like" evidence="2">
    <location>
        <begin position="3"/>
        <end position="140"/>
    </location>
</feature>
<proteinExistence type="predicted"/>
<dbReference type="SUPFAM" id="SSF52218">
    <property type="entry name" value="Flavoproteins"/>
    <property type="match status" value="1"/>
</dbReference>
<dbReference type="Proteomes" id="UP000199440">
    <property type="component" value="Unassembled WGS sequence"/>
</dbReference>
<dbReference type="Pfam" id="PF03358">
    <property type="entry name" value="FMN_red"/>
    <property type="match status" value="1"/>
</dbReference>
<evidence type="ECO:0000259" key="2">
    <source>
        <dbReference type="Pfam" id="PF03358"/>
    </source>
</evidence>
<accession>A0A1G9SAN1</accession>